<dbReference type="InterPro" id="IPR001119">
    <property type="entry name" value="SLH_dom"/>
</dbReference>
<dbReference type="SUPFAM" id="SSF56601">
    <property type="entry name" value="beta-lactamase/transpeptidase-like"/>
    <property type="match status" value="1"/>
</dbReference>
<dbReference type="InterPro" id="IPR001466">
    <property type="entry name" value="Beta-lactam-related"/>
</dbReference>
<keyword evidence="3" id="KW-1185">Reference proteome</keyword>
<dbReference type="GO" id="GO:0016787">
    <property type="term" value="F:hydrolase activity"/>
    <property type="evidence" value="ECO:0007669"/>
    <property type="project" value="UniProtKB-KW"/>
</dbReference>
<dbReference type="Gene3D" id="3.40.710.10">
    <property type="entry name" value="DD-peptidase/beta-lactamase superfamily"/>
    <property type="match status" value="1"/>
</dbReference>
<protein>
    <submittedName>
        <fullName evidence="2">Serine hydrolase</fullName>
    </submittedName>
</protein>
<dbReference type="PANTHER" id="PTHR46825">
    <property type="entry name" value="D-ALANYL-D-ALANINE-CARBOXYPEPTIDASE/ENDOPEPTIDASE AMPH"/>
    <property type="match status" value="1"/>
</dbReference>
<feature type="domain" description="SLH" evidence="1">
    <location>
        <begin position="491"/>
        <end position="554"/>
    </location>
</feature>
<dbReference type="Proteomes" id="UP000325218">
    <property type="component" value="Unassembled WGS sequence"/>
</dbReference>
<dbReference type="Pfam" id="PF00395">
    <property type="entry name" value="SLH"/>
    <property type="match status" value="1"/>
</dbReference>
<evidence type="ECO:0000313" key="3">
    <source>
        <dbReference type="Proteomes" id="UP000325218"/>
    </source>
</evidence>
<dbReference type="InterPro" id="IPR050491">
    <property type="entry name" value="AmpC-like"/>
</dbReference>
<reference evidence="2 3" key="1">
    <citation type="submission" date="2019-08" db="EMBL/GenBank/DDBJ databases">
        <title>Genome sequencing of Paenibacillus faecis DSM 23593(T).</title>
        <authorList>
            <person name="Kook J.-K."/>
            <person name="Park S.-N."/>
            <person name="Lim Y.K."/>
        </authorList>
    </citation>
    <scope>NUCLEOTIDE SEQUENCE [LARGE SCALE GENOMIC DNA]</scope>
    <source>
        <strain evidence="2 3">DSM 23593</strain>
    </source>
</reference>
<proteinExistence type="predicted"/>
<sequence>MKSSKQEVIALFLFKSKPRKIIPLVMCGLLIASAALQPKVSASATNQQAAVPLEAKQVEAFVDGFFNQPQNKAQLTGAAVVLVKGDQVLFQKGYGYADLKSKKPIDAENSVFRVASISKLFTATAVMQLVEQGKIDLQGDVQAYLGDLKIPNKTGKTLTMEHLLTYTTGFDYTDSPNLSEKEVPNNQFIKEQVPTIVRDPGEAYRYDNYAFNLQGYIVERLSGVPFSQYVQKHILEPLGMESSSFQMTPELREHLATPYTAKKEPIPEYLSYPAEAPDGGMFSTGGDMAKFMIAQLNGGQLADARILSKESVKNMQQIHHRIHPQIPGTAYGFETFYSNNYNGQSVIGKGGDLSGYHSWMWLMPEQKVGGFIVVNGDGTNLRENFFAAFMDHFYPETPKQKSYLKPSKTELSQLTGVYQDLRIPFWVFQVTVTDDGLLNIVDPYGSHTLREIEPMLFEDEQGIKAAIKVNSNGTQYLYYNKVDSWAKKAPEPKEYTDVSKQHPYAPWIYGADQLGFLNPSADGAFHPEQEMTRAEFIAEFMRLTGLAPAKTTTLTGKAGDAPYLGFVQSALDLGFVQGNAKSKQVYDPSQIISRQEAAVLIWRAAMMAGVNTSNSSDVKLLGETAPWATEAVQYIVNHGMYGPEITKDSAGIDYRSKQPLLRQEAAVLLNLFCKKLSL</sequence>
<accession>A0A5D0D065</accession>
<dbReference type="AlphaFoldDB" id="A0A5D0D065"/>
<dbReference type="PANTHER" id="PTHR46825:SF9">
    <property type="entry name" value="BETA-LACTAMASE-RELATED DOMAIN-CONTAINING PROTEIN"/>
    <property type="match status" value="1"/>
</dbReference>
<keyword evidence="2" id="KW-0378">Hydrolase</keyword>
<dbReference type="PROSITE" id="PS51272">
    <property type="entry name" value="SLH"/>
    <property type="match status" value="1"/>
</dbReference>
<evidence type="ECO:0000313" key="2">
    <source>
        <dbReference type="EMBL" id="TYA15420.1"/>
    </source>
</evidence>
<evidence type="ECO:0000259" key="1">
    <source>
        <dbReference type="PROSITE" id="PS51272"/>
    </source>
</evidence>
<dbReference type="OrthoDB" id="846150at2"/>
<dbReference type="Pfam" id="PF00144">
    <property type="entry name" value="Beta-lactamase"/>
    <property type="match status" value="1"/>
</dbReference>
<dbReference type="EMBL" id="VSDO01000001">
    <property type="protein sequence ID" value="TYA15420.1"/>
    <property type="molecule type" value="Genomic_DNA"/>
</dbReference>
<comment type="caution">
    <text evidence="2">The sequence shown here is derived from an EMBL/GenBank/DDBJ whole genome shotgun (WGS) entry which is preliminary data.</text>
</comment>
<name>A0A5D0D065_9BACL</name>
<dbReference type="InterPro" id="IPR012338">
    <property type="entry name" value="Beta-lactam/transpept-like"/>
</dbReference>
<gene>
    <name evidence="2" type="ORF">FRY98_07295</name>
</gene>
<organism evidence="2 3">
    <name type="scientific">Paenibacillus faecis</name>
    <dbReference type="NCBI Taxonomy" id="862114"/>
    <lineage>
        <taxon>Bacteria</taxon>
        <taxon>Bacillati</taxon>
        <taxon>Bacillota</taxon>
        <taxon>Bacilli</taxon>
        <taxon>Bacillales</taxon>
        <taxon>Paenibacillaceae</taxon>
        <taxon>Paenibacillus</taxon>
    </lineage>
</organism>